<feature type="signal peptide" evidence="2">
    <location>
        <begin position="1"/>
        <end position="16"/>
    </location>
</feature>
<evidence type="ECO:0000256" key="1">
    <source>
        <dbReference type="ARBA" id="ARBA00022737"/>
    </source>
</evidence>
<dbReference type="InterPro" id="IPR051550">
    <property type="entry name" value="SCF-Subunits/Alg-Epimerases"/>
</dbReference>
<name>A0AA49FK02_9PROT</name>
<protein>
    <submittedName>
        <fullName evidence="4">Nitrous oxide reductase family maturation protein NosD</fullName>
    </submittedName>
</protein>
<dbReference type="Gene3D" id="2.160.20.10">
    <property type="entry name" value="Single-stranded right-handed beta-helix, Pectin lyase-like"/>
    <property type="match status" value="2"/>
</dbReference>
<evidence type="ECO:0000256" key="2">
    <source>
        <dbReference type="SAM" id="SignalP"/>
    </source>
</evidence>
<dbReference type="InterPro" id="IPR007742">
    <property type="entry name" value="NosD_dom"/>
</dbReference>
<dbReference type="EMBL" id="CP107246">
    <property type="protein sequence ID" value="WIM04910.1"/>
    <property type="molecule type" value="Genomic_DNA"/>
</dbReference>
<dbReference type="SMART" id="SM00722">
    <property type="entry name" value="CASH"/>
    <property type="match status" value="1"/>
</dbReference>
<evidence type="ECO:0000313" key="4">
    <source>
        <dbReference type="EMBL" id="WIM04910.1"/>
    </source>
</evidence>
<dbReference type="AlphaFoldDB" id="A0AA49FK02"/>
<sequence length="397" mass="43435">MKFFWLTVFFTLPALAAVPLQPLIDATPPGGTLRPPPGAYAGPVVIDKPMTVDGGGRVTVDGGGRETVLTVRASGAAVRGLRLRNSGDTHDGVDAGLLVEGDDNRVEDNVLEDVLFGIHVKGGNRNLIRHNRVIGKDRPIGLRGDGLRVWNGRHNEIDGNEFQRTRDLTLANSPDNRIAGNRLSDARYGLHAIFSPRTRVENNRIDHTETGIVAMYSTELTVRGNVIRHALIGGGGAIAFKDSGGALVENNEIVHCAVGLMTDSPLNAELTHVIRNNRFAHNLAGMSLYGEKGGHRIEDNRFENNLIQIFVSAAGVGEANVWRGNYWSDYQGFDRNGDGIGDTPHEMLLYADRIWMETPKATFFRNSPALELLDFLERLAPFSSPALILRDPAPRMR</sequence>
<proteinExistence type="predicted"/>
<dbReference type="InterPro" id="IPR006626">
    <property type="entry name" value="PbH1"/>
</dbReference>
<evidence type="ECO:0000259" key="3">
    <source>
        <dbReference type="SMART" id="SM00722"/>
    </source>
</evidence>
<dbReference type="PANTHER" id="PTHR22990:SF15">
    <property type="entry name" value="F-BOX ONLY PROTEIN 10"/>
    <property type="match status" value="1"/>
</dbReference>
<keyword evidence="2" id="KW-0732">Signal</keyword>
<dbReference type="SMART" id="SM00710">
    <property type="entry name" value="PbH1"/>
    <property type="match status" value="8"/>
</dbReference>
<dbReference type="KEGG" id="npv:OHM77_09385"/>
<dbReference type="Proteomes" id="UP001234916">
    <property type="component" value="Chromosome"/>
</dbReference>
<dbReference type="SUPFAM" id="SSF51126">
    <property type="entry name" value="Pectin lyase-like"/>
    <property type="match status" value="1"/>
</dbReference>
<accession>A0AA49FK02</accession>
<dbReference type="InterPro" id="IPR012334">
    <property type="entry name" value="Pectin_lyas_fold"/>
</dbReference>
<dbReference type="Pfam" id="PF05048">
    <property type="entry name" value="NosD"/>
    <property type="match status" value="1"/>
</dbReference>
<keyword evidence="1" id="KW-0677">Repeat</keyword>
<gene>
    <name evidence="4" type="primary">nosD</name>
    <name evidence="4" type="ORF">OHM77_09385</name>
</gene>
<dbReference type="PANTHER" id="PTHR22990">
    <property type="entry name" value="F-BOX ONLY PROTEIN"/>
    <property type="match status" value="1"/>
</dbReference>
<organism evidence="4">
    <name type="scientific">Candidatus Nitricoxidivorans perseverans</name>
    <dbReference type="NCBI Taxonomy" id="2975601"/>
    <lineage>
        <taxon>Bacteria</taxon>
        <taxon>Pseudomonadati</taxon>
        <taxon>Pseudomonadota</taxon>
        <taxon>Betaproteobacteria</taxon>
        <taxon>Nitrosomonadales</taxon>
        <taxon>Sterolibacteriaceae</taxon>
        <taxon>Candidatus Nitricoxidivorans</taxon>
    </lineage>
</organism>
<feature type="domain" description="Carbohydrate-binding/sugar hydrolysis" evidence="3">
    <location>
        <begin position="35"/>
        <end position="184"/>
    </location>
</feature>
<dbReference type="InterPro" id="IPR026464">
    <property type="entry name" value="NosD_copper_fam"/>
</dbReference>
<reference evidence="4" key="1">
    <citation type="journal article" date="2023" name="Nat. Microbiol.">
        <title>Enrichment and characterization of a nitric oxide-reducing microbial community in a continuous bioreactor.</title>
        <authorList>
            <person name="Garrido-Amador P."/>
            <person name="Stortenbeker N."/>
            <person name="Wessels H.J.C.T."/>
            <person name="Speth D.R."/>
            <person name="Garcia-Heredia I."/>
            <person name="Kartal B."/>
        </authorList>
    </citation>
    <scope>NUCLEOTIDE SEQUENCE</scope>
    <source>
        <strain evidence="4">MAG1</strain>
    </source>
</reference>
<dbReference type="InterPro" id="IPR006633">
    <property type="entry name" value="Carb-bd_sugar_hydrolysis-dom"/>
</dbReference>
<dbReference type="NCBIfam" id="TIGR04247">
    <property type="entry name" value="NosD_copper_fam"/>
    <property type="match status" value="1"/>
</dbReference>
<dbReference type="InterPro" id="IPR011050">
    <property type="entry name" value="Pectin_lyase_fold/virulence"/>
</dbReference>
<feature type="chain" id="PRO_5041216544" evidence="2">
    <location>
        <begin position="17"/>
        <end position="397"/>
    </location>
</feature>